<comment type="caution">
    <text evidence="8">The sequence shown here is derived from an EMBL/GenBank/DDBJ whole genome shotgun (WGS) entry which is preliminary data.</text>
</comment>
<reference evidence="8 9" key="1">
    <citation type="submission" date="2015-12" db="EMBL/GenBank/DDBJ databases">
        <title>Dictyostelia acquired genes for synthesis and detection of signals that induce cell-type specialization by lateral gene transfer from prokaryotes.</title>
        <authorList>
            <person name="Gloeckner G."/>
            <person name="Schaap P."/>
        </authorList>
    </citation>
    <scope>NUCLEOTIDE SEQUENCE [LARGE SCALE GENOMIC DNA]</scope>
    <source>
        <strain evidence="8 9">TK</strain>
    </source>
</reference>
<proteinExistence type="predicted"/>
<dbReference type="EMBL" id="LODT01000003">
    <property type="protein sequence ID" value="KYR02558.1"/>
    <property type="molecule type" value="Genomic_DNA"/>
</dbReference>
<keyword evidence="2 7" id="KW-0812">Transmembrane</keyword>
<dbReference type="Proteomes" id="UP000076078">
    <property type="component" value="Unassembled WGS sequence"/>
</dbReference>
<dbReference type="FunCoup" id="A0A152A8K1">
    <property type="interactions" value="14"/>
</dbReference>
<evidence type="ECO:0000313" key="9">
    <source>
        <dbReference type="Proteomes" id="UP000076078"/>
    </source>
</evidence>
<dbReference type="InParanoid" id="A0A152A8K1"/>
<feature type="transmembrane region" description="Helical" evidence="7">
    <location>
        <begin position="74"/>
        <end position="94"/>
    </location>
</feature>
<evidence type="ECO:0000256" key="4">
    <source>
        <dbReference type="ARBA" id="ARBA00023098"/>
    </source>
</evidence>
<dbReference type="GO" id="GO:0016746">
    <property type="term" value="F:acyltransferase activity"/>
    <property type="evidence" value="ECO:0007669"/>
    <property type="project" value="UniProtKB-KW"/>
</dbReference>
<keyword evidence="9" id="KW-1185">Reference proteome</keyword>
<evidence type="ECO:0000256" key="3">
    <source>
        <dbReference type="ARBA" id="ARBA00022989"/>
    </source>
</evidence>
<accession>A0A152A8K1</accession>
<name>A0A152A8K1_TIELA</name>
<keyword evidence="3 7" id="KW-1133">Transmembrane helix</keyword>
<evidence type="ECO:0008006" key="10">
    <source>
        <dbReference type="Google" id="ProtNLM"/>
    </source>
</evidence>
<evidence type="ECO:0000256" key="1">
    <source>
        <dbReference type="ARBA" id="ARBA00022679"/>
    </source>
</evidence>
<keyword evidence="6" id="KW-0012">Acyltransferase</keyword>
<keyword evidence="5 7" id="KW-0472">Membrane</keyword>
<keyword evidence="4" id="KW-0443">Lipid metabolism</keyword>
<keyword evidence="1" id="KW-0808">Transferase</keyword>
<dbReference type="STRING" id="361077.A0A152A8K1"/>
<dbReference type="OrthoDB" id="272512at2759"/>
<evidence type="ECO:0000256" key="2">
    <source>
        <dbReference type="ARBA" id="ARBA00022692"/>
    </source>
</evidence>
<evidence type="ECO:0000256" key="5">
    <source>
        <dbReference type="ARBA" id="ARBA00023136"/>
    </source>
</evidence>
<dbReference type="AlphaFoldDB" id="A0A152A8K1"/>
<dbReference type="OMA" id="LWKNEIF"/>
<dbReference type="PANTHER" id="PTHR23063">
    <property type="entry name" value="PHOSPHOLIPID ACYLTRANSFERASE"/>
    <property type="match status" value="1"/>
</dbReference>
<evidence type="ECO:0000256" key="6">
    <source>
        <dbReference type="ARBA" id="ARBA00023315"/>
    </source>
</evidence>
<sequence>MEKYSKWRDGPTGIHPLIPTSAKPTTLVSTLIFKVLLGPILVLVRLPVIILLVLLLVAIDFITKAIPIGFISRFINRGFTIVLCRLIFLFMGFFKIDEYTESLGNRSKDPVGDIRSYALNDVVIVNHSSYVDILYLQYRYSPIFAVPPNDRNPTNIDGKLVPMNLIQALQNAIYSRVQLSTRSVPTQDLLKKIDSSWMGPLVILPEGTTSNGQGLLNIAPVFTSSSNIKSIDSVHVVGINYFTWCYPVSYPSVGSFILHFLRLISQFSNLIEIKYLCRNKMTPLPTTSNLSLYDDDIHTWFDTTFKTLASLVNTRRTKITSHDKLNFMSYWNGYKVDSTSS</sequence>
<protein>
    <recommendedName>
        <fullName evidence="10">Phospholipid/glycerol acyltransferase domain-containing protein</fullName>
    </recommendedName>
</protein>
<feature type="transmembrane region" description="Helical" evidence="7">
    <location>
        <begin position="36"/>
        <end position="62"/>
    </location>
</feature>
<organism evidence="8 9">
    <name type="scientific">Tieghemostelium lacteum</name>
    <name type="common">Slime mold</name>
    <name type="synonym">Dictyostelium lacteum</name>
    <dbReference type="NCBI Taxonomy" id="361077"/>
    <lineage>
        <taxon>Eukaryota</taxon>
        <taxon>Amoebozoa</taxon>
        <taxon>Evosea</taxon>
        <taxon>Eumycetozoa</taxon>
        <taxon>Dictyostelia</taxon>
        <taxon>Dictyosteliales</taxon>
        <taxon>Raperosteliaceae</taxon>
        <taxon>Tieghemostelium</taxon>
    </lineage>
</organism>
<evidence type="ECO:0000313" key="8">
    <source>
        <dbReference type="EMBL" id="KYR02558.1"/>
    </source>
</evidence>
<gene>
    <name evidence="8" type="ORF">DLAC_00694</name>
</gene>
<dbReference type="GO" id="GO:0006629">
    <property type="term" value="P:lipid metabolic process"/>
    <property type="evidence" value="ECO:0007669"/>
    <property type="project" value="UniProtKB-KW"/>
</dbReference>
<dbReference type="PANTHER" id="PTHR23063:SF60">
    <property type="entry name" value="LYSOPHOSPHATIDIC ACID:OLEOYL-COA ACYLTRANSFERASE 1"/>
    <property type="match status" value="1"/>
</dbReference>
<evidence type="ECO:0000256" key="7">
    <source>
        <dbReference type="SAM" id="Phobius"/>
    </source>
</evidence>